<evidence type="ECO:0000313" key="3">
    <source>
        <dbReference type="EMBL" id="GEN09158.1"/>
    </source>
</evidence>
<dbReference type="EMBL" id="FOIB01000005">
    <property type="protein sequence ID" value="SEU15946.1"/>
    <property type="molecule type" value="Genomic_DNA"/>
</dbReference>
<evidence type="ECO:0000313" key="6">
    <source>
        <dbReference type="Proteomes" id="UP000321514"/>
    </source>
</evidence>
<keyword evidence="2" id="KW-0732">Signal</keyword>
<evidence type="ECO:0008006" key="7">
    <source>
        <dbReference type="Google" id="ProtNLM"/>
    </source>
</evidence>
<dbReference type="EMBL" id="BJXR01000031">
    <property type="protein sequence ID" value="GEN09158.1"/>
    <property type="molecule type" value="Genomic_DNA"/>
</dbReference>
<reference evidence="3 6" key="2">
    <citation type="submission" date="2019-07" db="EMBL/GenBank/DDBJ databases">
        <title>Whole genome shotgun sequence of Myxococcus fulvus NBRC 100333.</title>
        <authorList>
            <person name="Hosoyama A."/>
            <person name="Uohara A."/>
            <person name="Ohji S."/>
            <person name="Ichikawa N."/>
        </authorList>
    </citation>
    <scope>NUCLEOTIDE SEQUENCE [LARGE SCALE GENOMIC DNA]</scope>
    <source>
        <strain evidence="3 6">NBRC 100333</strain>
    </source>
</reference>
<accession>A0A511T759</accession>
<dbReference type="Proteomes" id="UP000321514">
    <property type="component" value="Unassembled WGS sequence"/>
</dbReference>
<dbReference type="AlphaFoldDB" id="A0A511T759"/>
<name>A0A511T759_MYXFU</name>
<proteinExistence type="predicted"/>
<sequence length="101" mass="10763">MNRISKSLFAALALAPLSALALPLDCDVRCVSTTPCRIVCAIPWSMQVVSCGVWVADYDPGAACAPGLTAEAHEEEQLFSSEEADEVDASWECSEQDAAEQ</sequence>
<evidence type="ECO:0000313" key="5">
    <source>
        <dbReference type="Proteomes" id="UP000183760"/>
    </source>
</evidence>
<organism evidence="3 6">
    <name type="scientific">Myxococcus fulvus</name>
    <dbReference type="NCBI Taxonomy" id="33"/>
    <lineage>
        <taxon>Bacteria</taxon>
        <taxon>Pseudomonadati</taxon>
        <taxon>Myxococcota</taxon>
        <taxon>Myxococcia</taxon>
        <taxon>Myxococcales</taxon>
        <taxon>Cystobacterineae</taxon>
        <taxon>Myxococcaceae</taxon>
        <taxon>Myxococcus</taxon>
    </lineage>
</organism>
<reference evidence="4 5" key="1">
    <citation type="submission" date="2016-10" db="EMBL/GenBank/DDBJ databases">
        <authorList>
            <person name="Varghese N."/>
            <person name="Submissions S."/>
        </authorList>
    </citation>
    <scope>NUCLEOTIDE SEQUENCE [LARGE SCALE GENOMIC DNA]</scope>
    <source>
        <strain evidence="4 5">DSM 16525</strain>
    </source>
</reference>
<dbReference type="RefSeq" id="WP_074955254.1">
    <property type="nucleotide sequence ID" value="NZ_BJXR01000031.1"/>
</dbReference>
<feature type="region of interest" description="Disordered" evidence="1">
    <location>
        <begin position="75"/>
        <end position="101"/>
    </location>
</feature>
<keyword evidence="5" id="KW-1185">Reference proteome</keyword>
<gene>
    <name evidence="3" type="ORF">MFU01_41950</name>
    <name evidence="4" type="ORF">SAMN05443572_105412</name>
</gene>
<dbReference type="OrthoDB" id="5525512at2"/>
<feature type="signal peptide" evidence="2">
    <location>
        <begin position="1"/>
        <end position="21"/>
    </location>
</feature>
<comment type="caution">
    <text evidence="3">The sequence shown here is derived from an EMBL/GenBank/DDBJ whole genome shotgun (WGS) entry which is preliminary data.</text>
</comment>
<protein>
    <recommendedName>
        <fullName evidence="7">Lipoprotein</fullName>
    </recommendedName>
</protein>
<feature type="compositionally biased region" description="Acidic residues" evidence="1">
    <location>
        <begin position="82"/>
        <end position="101"/>
    </location>
</feature>
<feature type="chain" id="PRO_5023060923" description="Lipoprotein" evidence="2">
    <location>
        <begin position="22"/>
        <end position="101"/>
    </location>
</feature>
<evidence type="ECO:0000256" key="2">
    <source>
        <dbReference type="SAM" id="SignalP"/>
    </source>
</evidence>
<evidence type="ECO:0000313" key="4">
    <source>
        <dbReference type="EMBL" id="SEU15946.1"/>
    </source>
</evidence>
<evidence type="ECO:0000256" key="1">
    <source>
        <dbReference type="SAM" id="MobiDB-lite"/>
    </source>
</evidence>
<dbReference type="Proteomes" id="UP000183760">
    <property type="component" value="Unassembled WGS sequence"/>
</dbReference>